<reference key="1">
    <citation type="submission" date="2010-11" db="EMBL/GenBank/DDBJ databases">
        <title>The complete sequence of chromosome of Isophaera pallida ATCC 43644.</title>
        <authorList>
            <consortium name="US DOE Joint Genome Institute (JGI-PGF)"/>
            <person name="Lucas S."/>
            <person name="Copeland A."/>
            <person name="Lapidus A."/>
            <person name="Bruce D."/>
            <person name="Goodwin L."/>
            <person name="Pitluck S."/>
            <person name="Kyrpides N."/>
            <person name="Mavromatis K."/>
            <person name="Pagani I."/>
            <person name="Ivanova N."/>
            <person name="Saunders E."/>
            <person name="Brettin T."/>
            <person name="Detter J.C."/>
            <person name="Han C."/>
            <person name="Tapia R."/>
            <person name="Land M."/>
            <person name="Hauser L."/>
            <person name="Markowitz V."/>
            <person name="Cheng J.-F."/>
            <person name="Hugenholtz P."/>
            <person name="Woyke T."/>
            <person name="Wu D."/>
            <person name="Eisen J.A."/>
        </authorList>
    </citation>
    <scope>NUCLEOTIDE SEQUENCE</scope>
    <source>
        <strain>ATCC 43644</strain>
    </source>
</reference>
<dbReference type="EMBL" id="CP002353">
    <property type="protein sequence ID" value="ADV61137.1"/>
    <property type="molecule type" value="Genomic_DNA"/>
</dbReference>
<gene>
    <name evidence="3" type="ordered locus">Isop_0544</name>
</gene>
<dbReference type="AlphaFoldDB" id="E8R019"/>
<evidence type="ECO:0000256" key="1">
    <source>
        <dbReference type="SAM" id="Coils"/>
    </source>
</evidence>
<keyword evidence="1" id="KW-0175">Coiled coil</keyword>
<dbReference type="RefSeq" id="WP_013563426.1">
    <property type="nucleotide sequence ID" value="NC_014962.1"/>
</dbReference>
<proteinExistence type="predicted"/>
<accession>E8R019</accession>
<name>E8R019_ISOPI</name>
<feature type="coiled-coil region" evidence="1">
    <location>
        <begin position="112"/>
        <end position="162"/>
    </location>
</feature>
<dbReference type="InterPro" id="IPR045484">
    <property type="entry name" value="fvmX5"/>
</dbReference>
<dbReference type="OrthoDB" id="5382007at2"/>
<evidence type="ECO:0000313" key="3">
    <source>
        <dbReference type="EMBL" id="ADV61137.1"/>
    </source>
</evidence>
<reference evidence="3 4" key="2">
    <citation type="journal article" date="2011" name="Stand. Genomic Sci.">
        <title>Complete genome sequence of Isosphaera pallida type strain (IS1B).</title>
        <authorList>
            <consortium name="US DOE Joint Genome Institute (JGI-PGF)"/>
            <person name="Goker M."/>
            <person name="Cleland D."/>
            <person name="Saunders E."/>
            <person name="Lapidus A."/>
            <person name="Nolan M."/>
            <person name="Lucas S."/>
            <person name="Hammon N."/>
            <person name="Deshpande S."/>
            <person name="Cheng J.F."/>
            <person name="Tapia R."/>
            <person name="Han C."/>
            <person name="Goodwin L."/>
            <person name="Pitluck S."/>
            <person name="Liolios K."/>
            <person name="Pagani I."/>
            <person name="Ivanova N."/>
            <person name="Mavromatis K."/>
            <person name="Pati A."/>
            <person name="Chen A."/>
            <person name="Palaniappan K."/>
            <person name="Land M."/>
            <person name="Hauser L."/>
            <person name="Chang Y.J."/>
            <person name="Jeffries C.D."/>
            <person name="Detter J.C."/>
            <person name="Beck B."/>
            <person name="Woyke T."/>
            <person name="Bristow J."/>
            <person name="Eisen J.A."/>
            <person name="Markowitz V."/>
            <person name="Hugenholtz P."/>
            <person name="Kyrpides N.C."/>
            <person name="Klenk H.P."/>
        </authorList>
    </citation>
    <scope>NUCLEOTIDE SEQUENCE [LARGE SCALE GENOMIC DNA]</scope>
    <source>
        <strain evidence="4">ATCC 43644 / DSM 9630 / IS1B</strain>
    </source>
</reference>
<dbReference type="eggNOG" id="ENOG5032W5H">
    <property type="taxonomic scope" value="Bacteria"/>
</dbReference>
<sequence>MSRAYRIEVKECLRTTLKGEDRVSTRLELLDLLPRDQMASLLADELAHRGFVPTNPTQPHGPLARAREDGLVVEIDPRSGEVVVRLERERETELEGGKIGITDTDLGKRGELDLTRKLRADLLKELEETARKQSSQLQREVTDQLERELGDLRIELDQVVNRVTVEALKRKAAAMGRIKEISENPDAGAVTIVLEV</sequence>
<organism evidence="3 4">
    <name type="scientific">Isosphaera pallida (strain ATCC 43644 / DSM 9630 / IS1B)</name>
    <dbReference type="NCBI Taxonomy" id="575540"/>
    <lineage>
        <taxon>Bacteria</taxon>
        <taxon>Pseudomonadati</taxon>
        <taxon>Planctomycetota</taxon>
        <taxon>Planctomycetia</taxon>
        <taxon>Isosphaerales</taxon>
        <taxon>Isosphaeraceae</taxon>
        <taxon>Isosphaera</taxon>
    </lineage>
</organism>
<dbReference type="HOGENOM" id="CLU_1388595_0_0_0"/>
<protein>
    <recommendedName>
        <fullName evidence="2">FtsH ternary system domain-containing protein</fullName>
    </recommendedName>
</protein>
<dbReference type="Proteomes" id="UP000008631">
    <property type="component" value="Chromosome"/>
</dbReference>
<keyword evidence="4" id="KW-1185">Reference proteome</keyword>
<evidence type="ECO:0000313" key="4">
    <source>
        <dbReference type="Proteomes" id="UP000008631"/>
    </source>
</evidence>
<evidence type="ECO:0000259" key="2">
    <source>
        <dbReference type="Pfam" id="PF20003"/>
    </source>
</evidence>
<feature type="domain" description="FtsH ternary system" evidence="2">
    <location>
        <begin position="1"/>
        <end position="196"/>
    </location>
</feature>
<dbReference type="KEGG" id="ipa:Isop_0544"/>
<dbReference type="STRING" id="575540.Isop_0544"/>
<dbReference type="InParanoid" id="E8R019"/>
<dbReference type="Pfam" id="PF20003">
    <property type="entry name" value="fvmX5"/>
    <property type="match status" value="1"/>
</dbReference>